<evidence type="ECO:0000256" key="2">
    <source>
        <dbReference type="SAM" id="Phobius"/>
    </source>
</evidence>
<accession>A0A1H9UFL3</accession>
<dbReference type="EMBL" id="FOGW01000028">
    <property type="protein sequence ID" value="SES08139.1"/>
    <property type="molecule type" value="Genomic_DNA"/>
</dbReference>
<keyword evidence="1" id="KW-0175">Coiled coil</keyword>
<feature type="coiled-coil region" evidence="1">
    <location>
        <begin position="38"/>
        <end position="68"/>
    </location>
</feature>
<name>A0A1H9UFL3_9FIRM</name>
<sequence length="432" mass="50931">MKKSFWDKIIDIKVLYFLVFMFFVIGFIIKKDYIFCVDKILENEAAKYEDLRDRVKEQDRNLVKLYSEGLDNYYSSESLFKGIKSLYRNGDEFCVVKMKGKDNSYEYDMYMDKNRILSYNTRIYRGKNEDKNLEAFSSESEIQIYNTNTKKVEKTVDVLAEVKRLINNKDFQSEARKKIENSTLKNKNEKKERLPAKREFQTPIICTDKLGKRIMVFEIPKQQDCKSIDDFEYLAYYIDEGQMKKISFEDLPDRIKDAETDFKTKNQDVSKDSVNKKLENKIIWAQSALKTEEQERNSYCLKNYMDRSAFETLLDSNKIKYQSTYLSDTAESPVHIKMFGSDLEKSSKLAMKFPELVKKYANDDYIIDWYVGDEKNSDEIAKQLLPEGKKLNYDTVHVGDDCAKNLKNASVDSLKDYYKKVKPECILEGRKK</sequence>
<organism evidence="3 4">
    <name type="scientific">Lachnobacterium bovis</name>
    <dbReference type="NCBI Taxonomy" id="140626"/>
    <lineage>
        <taxon>Bacteria</taxon>
        <taxon>Bacillati</taxon>
        <taxon>Bacillota</taxon>
        <taxon>Clostridia</taxon>
        <taxon>Lachnospirales</taxon>
        <taxon>Lachnospiraceae</taxon>
        <taxon>Lachnobacterium</taxon>
    </lineage>
</organism>
<protein>
    <submittedName>
        <fullName evidence="3">Uncharacterized protein</fullName>
    </submittedName>
</protein>
<dbReference type="Proteomes" id="UP000182471">
    <property type="component" value="Unassembled WGS sequence"/>
</dbReference>
<keyword evidence="4" id="KW-1185">Reference proteome</keyword>
<proteinExistence type="predicted"/>
<evidence type="ECO:0000313" key="4">
    <source>
        <dbReference type="Proteomes" id="UP000182471"/>
    </source>
</evidence>
<dbReference type="AlphaFoldDB" id="A0A1H9UFL3"/>
<feature type="transmembrane region" description="Helical" evidence="2">
    <location>
        <begin position="12"/>
        <end position="29"/>
    </location>
</feature>
<keyword evidence="2" id="KW-0812">Transmembrane</keyword>
<keyword evidence="2" id="KW-1133">Transmembrane helix</keyword>
<gene>
    <name evidence="3" type="ORF">SAMN02910429_02087</name>
</gene>
<keyword evidence="2" id="KW-0472">Membrane</keyword>
<reference evidence="4" key="1">
    <citation type="submission" date="2016-10" db="EMBL/GenBank/DDBJ databases">
        <authorList>
            <person name="Varghese N."/>
            <person name="Submissions S."/>
        </authorList>
    </citation>
    <scope>NUCLEOTIDE SEQUENCE [LARGE SCALE GENOMIC DNA]</scope>
    <source>
        <strain evidence="4">S1b</strain>
    </source>
</reference>
<evidence type="ECO:0000256" key="1">
    <source>
        <dbReference type="SAM" id="Coils"/>
    </source>
</evidence>
<evidence type="ECO:0000313" key="3">
    <source>
        <dbReference type="EMBL" id="SES08139.1"/>
    </source>
</evidence>
<dbReference type="RefSeq" id="WP_074730908.1">
    <property type="nucleotide sequence ID" value="NZ_FOGW01000028.1"/>
</dbReference>